<name>A0A0A2G4U6_9PORP</name>
<dbReference type="Pfam" id="PF11751">
    <property type="entry name" value="PorP_SprF"/>
    <property type="match status" value="1"/>
</dbReference>
<comment type="caution">
    <text evidence="2">The sequence shown here is derived from an EMBL/GenBank/DDBJ whole genome shotgun (WGS) entry which is preliminary data.</text>
</comment>
<evidence type="ECO:0000313" key="3">
    <source>
        <dbReference type="Proteomes" id="UP000030134"/>
    </source>
</evidence>
<protein>
    <recommendedName>
        <fullName evidence="4">Type IX secretion system protein PorQ</fullName>
    </recommendedName>
</protein>
<keyword evidence="1" id="KW-0732">Signal</keyword>
<feature type="signal peptide" evidence="1">
    <location>
        <begin position="1"/>
        <end position="23"/>
    </location>
</feature>
<dbReference type="InterPro" id="IPR019861">
    <property type="entry name" value="PorP/SprF_Bacteroidetes"/>
</dbReference>
<dbReference type="RefSeq" id="WP_036883851.1">
    <property type="nucleotide sequence ID" value="NZ_JQZW01000008.1"/>
</dbReference>
<dbReference type="AlphaFoldDB" id="A0A0A2G4U6"/>
<reference evidence="2 3" key="1">
    <citation type="submission" date="2014-08" db="EMBL/GenBank/DDBJ databases">
        <title>Porphyromonas gingivicanis strain:COT-022_OH1391 Genome sequencing.</title>
        <authorList>
            <person name="Wallis C."/>
            <person name="Deusch O."/>
            <person name="O'Flynn C."/>
            <person name="Davis I."/>
            <person name="Jospin G."/>
            <person name="Darling A.E."/>
            <person name="Coil D.A."/>
            <person name="Alexiev A."/>
            <person name="Horsfall A."/>
            <person name="Kirkwood N."/>
            <person name="Harris S."/>
            <person name="Eisen J.A."/>
        </authorList>
    </citation>
    <scope>NUCLEOTIDE SEQUENCE [LARGE SCALE GENOMIC DNA]</scope>
    <source>
        <strain evidence="3">COT-022 OH1391</strain>
    </source>
</reference>
<dbReference type="NCBIfam" id="NF033711">
    <property type="entry name" value="T9SS_PorQ"/>
    <property type="match status" value="1"/>
</dbReference>
<evidence type="ECO:0000256" key="1">
    <source>
        <dbReference type="SAM" id="SignalP"/>
    </source>
</evidence>
<feature type="chain" id="PRO_5001987624" description="Type IX secretion system protein PorQ" evidence="1">
    <location>
        <begin position="24"/>
        <end position="333"/>
    </location>
</feature>
<dbReference type="eggNOG" id="COG2067">
    <property type="taxonomic scope" value="Bacteria"/>
</dbReference>
<gene>
    <name evidence="2" type="ORF">HQ36_05060</name>
</gene>
<sequence length="333" mass="37054">MRRYIKSLSVTFLLFFLPLYAMQAQKAEHSFEFLNIPATPYTIANGGLSLTYVAGNSGLAFDNPSLFGEETSGLLFLSYLNYMSGVHSVNTLYGRPINDRGSWAVGMRAMHYGKMEAYDKNNIAMGSFTATDAALQGLFSYDLSSKLRGGLALKLIYSNIESYNAFAVAVDAGISYYDGEKGLSFGAALTNAGVTLKGFHDKKTAPAWDLRLGYSQSLSHAPFRFHITAYGLNPKIIQSRVEETKLLQKAFRHITLGVEYFMDERFWLGMGYNPRLAQDLKHLNGNFFSGLSFGGGFNHDYFRIGAALTRYHPSSLSFMISFSTNFGNDEFIF</sequence>
<dbReference type="Proteomes" id="UP000030134">
    <property type="component" value="Unassembled WGS sequence"/>
</dbReference>
<accession>A0A0A2G4U6</accession>
<dbReference type="EMBL" id="JQZW01000008">
    <property type="protein sequence ID" value="KGN98266.1"/>
    <property type="molecule type" value="Genomic_DNA"/>
</dbReference>
<organism evidence="2 3">
    <name type="scientific">Porphyromonas gingivicanis</name>
    <dbReference type="NCBI Taxonomy" id="266762"/>
    <lineage>
        <taxon>Bacteria</taxon>
        <taxon>Pseudomonadati</taxon>
        <taxon>Bacteroidota</taxon>
        <taxon>Bacteroidia</taxon>
        <taxon>Bacteroidales</taxon>
        <taxon>Porphyromonadaceae</taxon>
        <taxon>Porphyromonas</taxon>
    </lineage>
</organism>
<evidence type="ECO:0008006" key="4">
    <source>
        <dbReference type="Google" id="ProtNLM"/>
    </source>
</evidence>
<dbReference type="NCBIfam" id="NF033709">
    <property type="entry name" value="PorV_fam"/>
    <property type="match status" value="1"/>
</dbReference>
<dbReference type="STRING" id="266762.HQ36_05060"/>
<evidence type="ECO:0000313" key="2">
    <source>
        <dbReference type="EMBL" id="KGN98266.1"/>
    </source>
</evidence>
<keyword evidence="3" id="KW-1185">Reference proteome</keyword>
<proteinExistence type="predicted"/>